<evidence type="ECO:0000256" key="1">
    <source>
        <dbReference type="ARBA" id="ARBA00008239"/>
    </source>
</evidence>
<evidence type="ECO:0000313" key="5">
    <source>
        <dbReference type="Proteomes" id="UP000887565"/>
    </source>
</evidence>
<organism evidence="5 6">
    <name type="scientific">Romanomermis culicivorax</name>
    <name type="common">Nematode worm</name>
    <dbReference type="NCBI Taxonomy" id="13658"/>
    <lineage>
        <taxon>Eukaryota</taxon>
        <taxon>Metazoa</taxon>
        <taxon>Ecdysozoa</taxon>
        <taxon>Nematoda</taxon>
        <taxon>Enoplea</taxon>
        <taxon>Dorylaimia</taxon>
        <taxon>Mermithida</taxon>
        <taxon>Mermithoidea</taxon>
        <taxon>Mermithidae</taxon>
        <taxon>Romanomermis</taxon>
    </lineage>
</organism>
<dbReference type="GO" id="GO:0140662">
    <property type="term" value="F:ATP-dependent protein folding chaperone"/>
    <property type="evidence" value="ECO:0007669"/>
    <property type="project" value="InterPro"/>
</dbReference>
<dbReference type="Gene3D" id="3.30.565.10">
    <property type="entry name" value="Histidine kinase-like ATPase, C-terminal domain"/>
    <property type="match status" value="1"/>
</dbReference>
<keyword evidence="5" id="KW-1185">Reference proteome</keyword>
<dbReference type="OMA" id="QNETVKC"/>
<proteinExistence type="inferred from homology"/>
<accession>A0A915JLI7</accession>
<protein>
    <submittedName>
        <fullName evidence="6">Histidine kinase/HSP90-like ATPase domain-containing protein</fullName>
    </submittedName>
</protein>
<keyword evidence="2" id="KW-0547">Nucleotide-binding</keyword>
<evidence type="ECO:0000313" key="6">
    <source>
        <dbReference type="WBParaSite" id="nRc.2.0.1.t26968-RA"/>
    </source>
</evidence>
<name>A0A915JLI7_ROMCU</name>
<dbReference type="SUPFAM" id="SSF55874">
    <property type="entry name" value="ATPase domain of HSP90 chaperone/DNA topoisomerase II/histidine kinase"/>
    <property type="match status" value="1"/>
</dbReference>
<keyword evidence="3" id="KW-0067">ATP-binding</keyword>
<dbReference type="WBParaSite" id="nRc.2.0.1.t26968-RA">
    <property type="protein sequence ID" value="nRc.2.0.1.t26968-RA"/>
    <property type="gene ID" value="nRc.2.0.1.g26968"/>
</dbReference>
<dbReference type="PANTHER" id="PTHR11528">
    <property type="entry name" value="HEAT SHOCK PROTEIN 90 FAMILY MEMBER"/>
    <property type="match status" value="1"/>
</dbReference>
<reference evidence="6" key="1">
    <citation type="submission" date="2022-11" db="UniProtKB">
        <authorList>
            <consortium name="WormBaseParasite"/>
        </authorList>
    </citation>
    <scope>IDENTIFICATION</scope>
</reference>
<dbReference type="PRINTS" id="PR00775">
    <property type="entry name" value="HEATSHOCK90"/>
</dbReference>
<sequence>IVRIPYAAGAGQIFPGPDFSNFRSFSTQTETKNETAADRREFKAETRMLLDIVARSLYSEKEIFIRELISNASDALEKLRYLRTMSTPDGQNSDQNFEIRLKTDKFHNTFTIQDTGVGMTKQELIDNLGTIARSGSKV</sequence>
<dbReference type="Proteomes" id="UP000887565">
    <property type="component" value="Unplaced"/>
</dbReference>
<dbReference type="InterPro" id="IPR020575">
    <property type="entry name" value="Hsp90_N"/>
</dbReference>
<dbReference type="GO" id="GO:0051082">
    <property type="term" value="F:unfolded protein binding"/>
    <property type="evidence" value="ECO:0007669"/>
    <property type="project" value="InterPro"/>
</dbReference>
<comment type="similarity">
    <text evidence="1">Belongs to the heat shock protein 90 family.</text>
</comment>
<keyword evidence="4" id="KW-0143">Chaperone</keyword>
<dbReference type="InterPro" id="IPR036890">
    <property type="entry name" value="HATPase_C_sf"/>
</dbReference>
<evidence type="ECO:0000256" key="4">
    <source>
        <dbReference type="ARBA" id="ARBA00023186"/>
    </source>
</evidence>
<dbReference type="AlphaFoldDB" id="A0A915JLI7"/>
<evidence type="ECO:0000256" key="3">
    <source>
        <dbReference type="ARBA" id="ARBA00022840"/>
    </source>
</evidence>
<dbReference type="GO" id="GO:0016887">
    <property type="term" value="F:ATP hydrolysis activity"/>
    <property type="evidence" value="ECO:0007669"/>
    <property type="project" value="InterPro"/>
</dbReference>
<dbReference type="InterPro" id="IPR001404">
    <property type="entry name" value="Hsp90_fam"/>
</dbReference>
<dbReference type="GO" id="GO:0005524">
    <property type="term" value="F:ATP binding"/>
    <property type="evidence" value="ECO:0007669"/>
    <property type="project" value="UniProtKB-KW"/>
</dbReference>
<evidence type="ECO:0000256" key="2">
    <source>
        <dbReference type="ARBA" id="ARBA00022741"/>
    </source>
</evidence>